<dbReference type="Proteomes" id="UP000282800">
    <property type="component" value="Unassembled WGS sequence"/>
</dbReference>
<reference evidence="1 2" key="1">
    <citation type="submission" date="2019-01" db="EMBL/GenBank/DDBJ databases">
        <title>High-quality draft genome of. Pseudomonas songnenensis str. L103, a full-fledged denitrifier isolated from 100 meters deep aquifer in a heavily nitrogen fertilized agricultural area.</title>
        <authorList>
            <person name="Liu M."/>
            <person name="Liu B."/>
        </authorList>
    </citation>
    <scope>NUCLEOTIDE SEQUENCE [LARGE SCALE GENOMIC DNA]</scope>
    <source>
        <strain evidence="1 2">L103</strain>
    </source>
</reference>
<evidence type="ECO:0000313" key="2">
    <source>
        <dbReference type="Proteomes" id="UP000282800"/>
    </source>
</evidence>
<protein>
    <submittedName>
        <fullName evidence="1">Uncharacterized protein</fullName>
    </submittedName>
</protein>
<dbReference type="RefSeq" id="WP_126190095.1">
    <property type="nucleotide sequence ID" value="NZ_RWYU02000007.1"/>
</dbReference>
<dbReference type="EMBL" id="RWYU02000007">
    <property type="protein sequence ID" value="RYJ60917.1"/>
    <property type="molecule type" value="Genomic_DNA"/>
</dbReference>
<organism evidence="1 2">
    <name type="scientific">Pseudomonas songnenensis</name>
    <dbReference type="NCBI Taxonomy" id="1176259"/>
    <lineage>
        <taxon>Bacteria</taxon>
        <taxon>Pseudomonadati</taxon>
        <taxon>Pseudomonadota</taxon>
        <taxon>Gammaproteobacteria</taxon>
        <taxon>Pseudomonadales</taxon>
        <taxon>Pseudomonadaceae</taxon>
        <taxon>Pseudomonas</taxon>
    </lineage>
</organism>
<dbReference type="OrthoDB" id="1551011at2"/>
<evidence type="ECO:0000313" key="1">
    <source>
        <dbReference type="EMBL" id="RYJ60917.1"/>
    </source>
</evidence>
<accession>A0A482U771</accession>
<proteinExistence type="predicted"/>
<gene>
    <name evidence="1" type="ORF">EJA06_016630</name>
</gene>
<comment type="caution">
    <text evidence="1">The sequence shown here is derived from an EMBL/GenBank/DDBJ whole genome shotgun (WGS) entry which is preliminary data.</text>
</comment>
<name>A0A482U771_9PSED</name>
<sequence>MSTYRAEKTSELLFNFPDGLNWSELDKQGVKLPVRMKFVDLVIEREKDILLVEIKDPSHSRSQDKERNAYLKRLADNSVLAQELTPKARDSYLYLHLMERDSKPFKYVVLLGLDAFDPDRQKALMFGFKDRLLADLREESFEAWKRKHIEDCVVLSVETWNQRFPEWPIRREAPAAPLVPEGGASVTTPVL</sequence>
<dbReference type="AlphaFoldDB" id="A0A482U771"/>